<accession>A0A9X2A6H0</accession>
<comment type="caution">
    <text evidence="1">The sequence shown here is derived from an EMBL/GenBank/DDBJ whole genome shotgun (WGS) entry which is preliminary data.</text>
</comment>
<evidence type="ECO:0000313" key="2">
    <source>
        <dbReference type="Proteomes" id="UP001139344"/>
    </source>
</evidence>
<proteinExistence type="predicted"/>
<name>A0A9X2A6H0_9FLAO</name>
<gene>
    <name evidence="1" type="ORF">LU635_05045</name>
</gene>
<organism evidence="1 2">
    <name type="scientific">Christiangramia crocea</name>
    <dbReference type="NCBI Taxonomy" id="2904124"/>
    <lineage>
        <taxon>Bacteria</taxon>
        <taxon>Pseudomonadati</taxon>
        <taxon>Bacteroidota</taxon>
        <taxon>Flavobacteriia</taxon>
        <taxon>Flavobacteriales</taxon>
        <taxon>Flavobacteriaceae</taxon>
        <taxon>Christiangramia</taxon>
    </lineage>
</organism>
<dbReference type="EMBL" id="JAJSON010000014">
    <property type="protein sequence ID" value="MCG9970996.1"/>
    <property type="molecule type" value="Genomic_DNA"/>
</dbReference>
<dbReference type="RefSeq" id="WP_240096864.1">
    <property type="nucleotide sequence ID" value="NZ_JAJSON010000014.1"/>
</dbReference>
<dbReference type="Proteomes" id="UP001139344">
    <property type="component" value="Unassembled WGS sequence"/>
</dbReference>
<reference evidence="1" key="1">
    <citation type="submission" date="2021-12" db="EMBL/GenBank/DDBJ databases">
        <title>Description of Gramella crocea sp. nov., a new bacterium isolated from activated sludge.</title>
        <authorList>
            <person name="Zhang X."/>
        </authorList>
    </citation>
    <scope>NUCLEOTIDE SEQUENCE</scope>
    <source>
        <strain evidence="1">YB25</strain>
    </source>
</reference>
<protein>
    <submittedName>
        <fullName evidence="1">Uncharacterized protein</fullName>
    </submittedName>
</protein>
<keyword evidence="2" id="KW-1185">Reference proteome</keyword>
<sequence length="190" mass="21995">MNRLELRDLVKVRVGWKADPNYTIDANNQTSDGGRYFQDEHSFVKIETIRALMETANPTEQQLNDYLSDLKDQVSLSVVDDVMSDYDFNDLTGKENLFDAAYAKRMAIKLGELIWTTARSNRRELIAKEYAQQVFFDVNGDPNFPDKVSIMGAYRKEVERLRDIFNTDNALDVNTIGTVTFWDDDRIKFL</sequence>
<dbReference type="AlphaFoldDB" id="A0A9X2A6H0"/>
<evidence type="ECO:0000313" key="1">
    <source>
        <dbReference type="EMBL" id="MCG9970996.1"/>
    </source>
</evidence>